<comment type="caution">
    <text evidence="4">The sequence shown here is derived from an EMBL/GenBank/DDBJ whole genome shotgun (WGS) entry which is preliminary data.</text>
</comment>
<dbReference type="InterPro" id="IPR002410">
    <property type="entry name" value="Peptidase_S33"/>
</dbReference>
<dbReference type="InterPro" id="IPR029058">
    <property type="entry name" value="AB_hydrolase_fold"/>
</dbReference>
<dbReference type="EMBL" id="JAGHKP010000002">
    <property type="protein sequence ID" value="MBO9153363.1"/>
    <property type="molecule type" value="Genomic_DNA"/>
</dbReference>
<name>A0ABS3YFC1_9BACT</name>
<dbReference type="SUPFAM" id="SSF53474">
    <property type="entry name" value="alpha/beta-Hydrolases"/>
    <property type="match status" value="1"/>
</dbReference>
<dbReference type="GO" id="GO:0016787">
    <property type="term" value="F:hydrolase activity"/>
    <property type="evidence" value="ECO:0007669"/>
    <property type="project" value="UniProtKB-KW"/>
</dbReference>
<dbReference type="InterPro" id="IPR000073">
    <property type="entry name" value="AB_hydrolase_1"/>
</dbReference>
<proteinExistence type="inferred from homology"/>
<evidence type="ECO:0000256" key="1">
    <source>
        <dbReference type="ARBA" id="ARBA00010088"/>
    </source>
</evidence>
<protein>
    <submittedName>
        <fullName evidence="4">Alpha/beta hydrolase</fullName>
    </submittedName>
</protein>
<dbReference type="RefSeq" id="WP_209146329.1">
    <property type="nucleotide sequence ID" value="NZ_JAGHKP010000002.1"/>
</dbReference>
<feature type="domain" description="AB hydrolase-1" evidence="3">
    <location>
        <begin position="53"/>
        <end position="290"/>
    </location>
</feature>
<keyword evidence="5" id="KW-1185">Reference proteome</keyword>
<evidence type="ECO:0000256" key="2">
    <source>
        <dbReference type="ARBA" id="ARBA00022801"/>
    </source>
</evidence>
<dbReference type="Gene3D" id="3.40.50.1820">
    <property type="entry name" value="alpha/beta hydrolase"/>
    <property type="match status" value="1"/>
</dbReference>
<sequence length="303" mass="33578">MKWIFIIATGILLSFNSYSQPLRNAGILSDSSFMTSDHVKLFLTSAGKGTSCIFVHGGPGAWSKSFEVMGGNVLEKKLTMWYYDQRGSGRSASPENGDYSLNRMVQDIEDIRIATGEKKIYLLAHSFGGILAFNYALKYPGHVKGLILLNATLSINHSLANQVSYVNKTLGTNFGSNAAEDTLTAYVKAITALRKSGNGYKMLSDNEVNVAMLDSVDNSTRRNYDFGRLALGMKEYFTDFSLATGRLNVPVLVISGTADNNIGPEHYKRFSFPKQTVKEIVGGHMLYYEKNKTFEEAVFEFVR</sequence>
<dbReference type="PRINTS" id="PR00793">
    <property type="entry name" value="PROAMNOPTASE"/>
</dbReference>
<comment type="similarity">
    <text evidence="1">Belongs to the peptidase S33 family.</text>
</comment>
<dbReference type="Pfam" id="PF00561">
    <property type="entry name" value="Abhydrolase_1"/>
    <property type="match status" value="1"/>
</dbReference>
<dbReference type="PANTHER" id="PTHR43798">
    <property type="entry name" value="MONOACYLGLYCEROL LIPASE"/>
    <property type="match status" value="1"/>
</dbReference>
<evidence type="ECO:0000313" key="4">
    <source>
        <dbReference type="EMBL" id="MBO9153363.1"/>
    </source>
</evidence>
<evidence type="ECO:0000259" key="3">
    <source>
        <dbReference type="Pfam" id="PF00561"/>
    </source>
</evidence>
<keyword evidence="2 4" id="KW-0378">Hydrolase</keyword>
<gene>
    <name evidence="4" type="ORF">J7I43_14135</name>
</gene>
<accession>A0ABS3YFC1</accession>
<dbReference type="PANTHER" id="PTHR43798:SF27">
    <property type="entry name" value="HYDROLASE ALPHA_BETA HYDROLASE FOLD FAMILY"/>
    <property type="match status" value="1"/>
</dbReference>
<dbReference type="Proteomes" id="UP000679126">
    <property type="component" value="Unassembled WGS sequence"/>
</dbReference>
<evidence type="ECO:0000313" key="5">
    <source>
        <dbReference type="Proteomes" id="UP000679126"/>
    </source>
</evidence>
<dbReference type="PRINTS" id="PR00111">
    <property type="entry name" value="ABHYDROLASE"/>
</dbReference>
<organism evidence="4 5">
    <name type="scientific">Chitinophaga chungangae</name>
    <dbReference type="NCBI Taxonomy" id="2821488"/>
    <lineage>
        <taxon>Bacteria</taxon>
        <taxon>Pseudomonadati</taxon>
        <taxon>Bacteroidota</taxon>
        <taxon>Chitinophagia</taxon>
        <taxon>Chitinophagales</taxon>
        <taxon>Chitinophagaceae</taxon>
        <taxon>Chitinophaga</taxon>
    </lineage>
</organism>
<dbReference type="InterPro" id="IPR050266">
    <property type="entry name" value="AB_hydrolase_sf"/>
</dbReference>
<reference evidence="5" key="1">
    <citation type="submission" date="2021-03" db="EMBL/GenBank/DDBJ databases">
        <title>Assistant Professor.</title>
        <authorList>
            <person name="Huq M.A."/>
        </authorList>
    </citation>
    <scope>NUCLEOTIDE SEQUENCE [LARGE SCALE GENOMIC DNA]</scope>
    <source>
        <strain evidence="5">MAH-28</strain>
    </source>
</reference>